<keyword evidence="2" id="KW-1133">Transmembrane helix</keyword>
<feature type="transmembrane region" description="Helical" evidence="2">
    <location>
        <begin position="946"/>
        <end position="967"/>
    </location>
</feature>
<evidence type="ECO:0000313" key="4">
    <source>
        <dbReference type="Proteomes" id="UP000674143"/>
    </source>
</evidence>
<feature type="transmembrane region" description="Helical" evidence="2">
    <location>
        <begin position="1247"/>
        <end position="1265"/>
    </location>
</feature>
<feature type="transmembrane region" description="Helical" evidence="2">
    <location>
        <begin position="799"/>
        <end position="818"/>
    </location>
</feature>
<feature type="transmembrane region" description="Helical" evidence="2">
    <location>
        <begin position="825"/>
        <end position="847"/>
    </location>
</feature>
<keyword evidence="2" id="KW-0812">Transmembrane</keyword>
<feature type="transmembrane region" description="Helical" evidence="2">
    <location>
        <begin position="657"/>
        <end position="677"/>
    </location>
</feature>
<dbReference type="RefSeq" id="XP_067060536.1">
    <property type="nucleotide sequence ID" value="XM_067204984.1"/>
</dbReference>
<evidence type="ECO:0000313" key="3">
    <source>
        <dbReference type="EMBL" id="KAG5470270.1"/>
    </source>
</evidence>
<protein>
    <recommendedName>
        <fullName evidence="5">Transmembrane protein</fullName>
    </recommendedName>
</protein>
<feature type="transmembrane region" description="Helical" evidence="2">
    <location>
        <begin position="293"/>
        <end position="315"/>
    </location>
</feature>
<feature type="transmembrane region" description="Helical" evidence="2">
    <location>
        <begin position="1047"/>
        <end position="1065"/>
    </location>
</feature>
<comment type="caution">
    <text evidence="3">The sequence shown here is derived from an EMBL/GenBank/DDBJ whole genome shotgun (WGS) entry which is preliminary data.</text>
</comment>
<feature type="compositionally biased region" description="Pro residues" evidence="1">
    <location>
        <begin position="51"/>
        <end position="67"/>
    </location>
</feature>
<dbReference type="PANTHER" id="PTHR35313:SF1">
    <property type="entry name" value="NO EXINE FORMATION 1"/>
    <property type="match status" value="1"/>
</dbReference>
<feature type="transmembrane region" description="Helical" evidence="2">
    <location>
        <begin position="706"/>
        <end position="724"/>
    </location>
</feature>
<feature type="compositionally biased region" description="Polar residues" evidence="1">
    <location>
        <begin position="1"/>
        <end position="11"/>
    </location>
</feature>
<feature type="transmembrane region" description="Helical" evidence="2">
    <location>
        <begin position="1285"/>
        <end position="1303"/>
    </location>
</feature>
<reference evidence="4" key="2">
    <citation type="journal article" date="2021" name="Sci. Data">
        <title>Chromosome-scale genome sequencing, assembly and annotation of six genomes from subfamily Leishmaniinae.</title>
        <authorList>
            <person name="Almutairi H."/>
            <person name="Urbaniak M.D."/>
            <person name="Bates M.D."/>
            <person name="Jariyapan N."/>
            <person name="Kwakye-Nuako G."/>
            <person name="Thomaz Soccol V."/>
            <person name="Al-Salem W.S."/>
            <person name="Dillon R.J."/>
            <person name="Bates P.A."/>
            <person name="Gatherer D."/>
        </authorList>
    </citation>
    <scope>NUCLEOTIDE SEQUENCE [LARGE SCALE GENOMIC DNA]</scope>
</reference>
<dbReference type="GeneID" id="92358918"/>
<feature type="transmembrane region" description="Helical" evidence="2">
    <location>
        <begin position="1315"/>
        <end position="1332"/>
    </location>
</feature>
<evidence type="ECO:0008006" key="5">
    <source>
        <dbReference type="Google" id="ProtNLM"/>
    </source>
</evidence>
<dbReference type="PANTHER" id="PTHR35313">
    <property type="entry name" value="NO EXINE FORMATION 1"/>
    <property type="match status" value="1"/>
</dbReference>
<accession>A0A836KGV4</accession>
<proteinExistence type="predicted"/>
<feature type="transmembrane region" description="Helical" evidence="2">
    <location>
        <begin position="744"/>
        <end position="767"/>
    </location>
</feature>
<dbReference type="Proteomes" id="UP000674143">
    <property type="component" value="Unassembled WGS sequence"/>
</dbReference>
<feature type="transmembrane region" description="Helical" evidence="2">
    <location>
        <begin position="385"/>
        <end position="401"/>
    </location>
</feature>
<feature type="transmembrane region" description="Helical" evidence="2">
    <location>
        <begin position="1017"/>
        <end position="1035"/>
    </location>
</feature>
<feature type="transmembrane region" description="Helical" evidence="2">
    <location>
        <begin position="1100"/>
        <end position="1119"/>
    </location>
</feature>
<name>A0A836KGV4_9TRYP</name>
<gene>
    <name evidence="3" type="ORF">LSCM4_02965</name>
</gene>
<feature type="compositionally biased region" description="Low complexity" evidence="1">
    <location>
        <begin position="426"/>
        <end position="436"/>
    </location>
</feature>
<feature type="transmembrane region" description="Helical" evidence="2">
    <location>
        <begin position="1188"/>
        <end position="1211"/>
    </location>
</feature>
<feature type="transmembrane region" description="Helical" evidence="2">
    <location>
        <begin position="867"/>
        <end position="890"/>
    </location>
</feature>
<feature type="transmembrane region" description="Helical" evidence="2">
    <location>
        <begin position="321"/>
        <end position="339"/>
    </location>
</feature>
<keyword evidence="4" id="KW-1185">Reference proteome</keyword>
<feature type="transmembrane region" description="Helical" evidence="2">
    <location>
        <begin position="249"/>
        <end position="281"/>
    </location>
</feature>
<feature type="region of interest" description="Disordered" evidence="1">
    <location>
        <begin position="422"/>
        <end position="441"/>
    </location>
</feature>
<feature type="transmembrane region" description="Helical" evidence="2">
    <location>
        <begin position="1071"/>
        <end position="1088"/>
    </location>
</feature>
<dbReference type="KEGG" id="loi:92358918"/>
<organism evidence="3 4">
    <name type="scientific">Leishmania orientalis</name>
    <dbReference type="NCBI Taxonomy" id="2249476"/>
    <lineage>
        <taxon>Eukaryota</taxon>
        <taxon>Discoba</taxon>
        <taxon>Euglenozoa</taxon>
        <taxon>Kinetoplastea</taxon>
        <taxon>Metakinetoplastina</taxon>
        <taxon>Trypanosomatida</taxon>
        <taxon>Trypanosomatidae</taxon>
        <taxon>Leishmaniinae</taxon>
        <taxon>Leishmania</taxon>
    </lineage>
</organism>
<feature type="transmembrane region" description="Helical" evidence="2">
    <location>
        <begin position="1217"/>
        <end position="1235"/>
    </location>
</feature>
<feature type="transmembrane region" description="Helical" evidence="2">
    <location>
        <begin position="979"/>
        <end position="997"/>
    </location>
</feature>
<feature type="transmembrane region" description="Helical" evidence="2">
    <location>
        <begin position="1149"/>
        <end position="1168"/>
    </location>
</feature>
<feature type="transmembrane region" description="Helical" evidence="2">
    <location>
        <begin position="351"/>
        <end position="373"/>
    </location>
</feature>
<feature type="region of interest" description="Disordered" evidence="1">
    <location>
        <begin position="1"/>
        <end position="69"/>
    </location>
</feature>
<reference evidence="4" key="1">
    <citation type="journal article" date="2021" name="Microbiol. Resour. Announc.">
        <title>LGAAP: Leishmaniinae Genome Assembly and Annotation Pipeline.</title>
        <authorList>
            <person name="Almutairi H."/>
            <person name="Urbaniak M.D."/>
            <person name="Bates M.D."/>
            <person name="Jariyapan N."/>
            <person name="Kwakye-Nuako G."/>
            <person name="Thomaz-Soccol V."/>
            <person name="Al-Salem W.S."/>
            <person name="Dillon R.J."/>
            <person name="Bates P.A."/>
            <person name="Gatherer D."/>
        </authorList>
    </citation>
    <scope>NUCLEOTIDE SEQUENCE [LARGE SCALE GENOMIC DNA]</scope>
</reference>
<evidence type="ECO:0000256" key="2">
    <source>
        <dbReference type="SAM" id="Phobius"/>
    </source>
</evidence>
<keyword evidence="2" id="KW-0472">Membrane</keyword>
<feature type="transmembrane region" description="Helical" evidence="2">
    <location>
        <begin position="910"/>
        <end position="926"/>
    </location>
</feature>
<evidence type="ECO:0000256" key="1">
    <source>
        <dbReference type="SAM" id="MobiDB-lite"/>
    </source>
</evidence>
<feature type="transmembrane region" description="Helical" evidence="2">
    <location>
        <begin position="610"/>
        <end position="636"/>
    </location>
</feature>
<dbReference type="EMBL" id="JAFHLR010000032">
    <property type="protein sequence ID" value="KAG5470270.1"/>
    <property type="molecule type" value="Genomic_DNA"/>
</dbReference>
<sequence length="1370" mass="149880">MSRSSEASAPTPSFGGAAADRQPQSQVSPPIATHLRGPHAAPEAQLSHLPAPYPRQPPPQYAYPPSFPVFTGHTNGGSLATQAVPAASTPSPSASYGSATVISSSPAYPACPNDPQYGRYSQQRPVAAPPPLLHQPQNPNAYIPHEVTREEVVDEAITATSKHWLQTQLKREMERRHEQFCGKVPQSAYRSREEEGDAMGCVQENAAWDKTTAGVAAPRGATASTASWRAAQMPRVEFLIGSPRHVSRLALLFLSTLFGILPLMSAFAFTTLLCGVVLLYISDHLGYHRTTVFVLLGTAGVFSATLFLSNIHAAVTSFGPMLMVADLSGILMVVVAAAIQHFRWVQEAFPNVLCALERLVFAVGPILCLPPLLTTTTGLVGSRNAPFVFLVVLCTLHRFFYCPLKSSFLVVVSPKSTVGAATASGQQEQQQQQQQQGHLQSDALGDAGAHARRRVTYDGNAQAKGARAGGNGADGDDDAASVDSSSIYGAPLQLNERVEALVFSCLVVLLPVAEYNAFQSNWQDYAFANALNSLGLVCGGVAYFCVSPVHSLWFLAAPPTETYSLFQQLEYDPLGLLDLVATFRIPVLASVSTVAVHWGAYRLLNSRYSYLFTGVAFPFNAILLLVALYIAVYVGIEIKRLLDVDSRGGDVTKRRYLLRRMPVVLGSCVVSVILCILTSAPGVLYFPSVLSIVAFNLFLMDRTNGGPMFTFTVFSSLMLLWWMFRTYSFIVMDLRVFGETTLVPTPVLGVSVLWCYVLGCMSFTLSFSSNKTPVTISLFLLALQVTFVEHVLYSQKEEGAYPAALVLLTSAVGVAAMCRMYVNGVLSIYSAALISSCYVAKLFTFLVEVTSSYYAMELAVRDRMEAVRAWLLMAEMTGGWWVALFAGYLVATFEIEHRRRIKMEAAKRMIYSYAALALLMSLLTIRNVQRAAYEFATQSYVSESELLHIAAGTFCATYALLTMPVWWRLRSRYPAVFPLRAVSRGSALLGVVLLALQPTRVMENAVSDFDYDFEYVDNARCAATVGLVMLLGSRVSLLQRIPFAGRFVYWLVTAASLALGITGLVQAAPTFNFYVMMLGFVFLVLLMVDAAHYREVSGTVLIGVYGLSVLMIPLSFLQLNRSIAAQQEKLRHSPDRLKTLWDMSEQGSMRLLAVIVVMHLGLSVMINCRLSGRPLLPKCREISREASLSLGVIANFSTELTVALLCAINFFGNDSEPVLYVSSSLLLLLFVNDEVMFSGLKEHSFRYFAPTACALALLWLCTMWNAWSTASPQGLLSQVKRETWAILQASITLPAQISLLVLLWKGRKMGSSPGFVVIGSVLLNLACLLLVSDKAVQWMAIVGIFGQCARIFENQLQPTDSTRRRRSGAY</sequence>
<feature type="transmembrane region" description="Helical" evidence="2">
    <location>
        <begin position="530"/>
        <end position="555"/>
    </location>
</feature>